<evidence type="ECO:0008006" key="4">
    <source>
        <dbReference type="Google" id="ProtNLM"/>
    </source>
</evidence>
<protein>
    <recommendedName>
        <fullName evidence="4">TIGR04222 domain-containing membrane protein</fullName>
    </recommendedName>
</protein>
<dbReference type="Proteomes" id="UP000676853">
    <property type="component" value="Unassembled WGS sequence"/>
</dbReference>
<reference evidence="2 3" key="1">
    <citation type="submission" date="2021-04" db="EMBL/GenBank/DDBJ databases">
        <title>Whole genome sequence analysis of a thiophenic sulfur metabolizing bacteria.</title>
        <authorList>
            <person name="Akhtar N."/>
            <person name="Akram J."/>
            <person name="Aslam A."/>
        </authorList>
    </citation>
    <scope>NUCLEOTIDE SEQUENCE [LARGE SCALE GENOMIC DNA]</scope>
    <source>
        <strain evidence="2 3">3OW</strain>
    </source>
</reference>
<feature type="transmembrane region" description="Helical" evidence="1">
    <location>
        <begin position="20"/>
        <end position="37"/>
    </location>
</feature>
<dbReference type="RefSeq" id="WP_212553390.1">
    <property type="nucleotide sequence ID" value="NZ_JAGXOE010000012.1"/>
</dbReference>
<evidence type="ECO:0000313" key="3">
    <source>
        <dbReference type="Proteomes" id="UP000676853"/>
    </source>
</evidence>
<comment type="caution">
    <text evidence="2">The sequence shown here is derived from an EMBL/GenBank/DDBJ whole genome shotgun (WGS) entry which is preliminary data.</text>
</comment>
<keyword evidence="1" id="KW-0812">Transmembrane</keyword>
<name>A0ABS5NAQ3_TSUPA</name>
<dbReference type="EMBL" id="JAGXOE010000012">
    <property type="protein sequence ID" value="MBS4101110.1"/>
    <property type="molecule type" value="Genomic_DNA"/>
</dbReference>
<keyword evidence="1" id="KW-1133">Transmembrane helix</keyword>
<accession>A0ABS5NAQ3</accession>
<proteinExistence type="predicted"/>
<gene>
    <name evidence="2" type="ORF">KFZ73_07645</name>
</gene>
<keyword evidence="1" id="KW-0472">Membrane</keyword>
<sequence length="165" mass="16566">MTMHYAATGETWGMPSRDFLAMYLILCVLSVTAALVVRNRTGGPAPRVRVPRRLTPAGRRELEAARQRNAYLHPRLDPSMRTYGPTAAAYGAALFGVGSLMLFDPVLAAAPASAQAAAMTPGYAIGGGTGGSGGSSCSSSFSSCSSSSCGSSSSSSSCGGGGCGG</sequence>
<keyword evidence="3" id="KW-1185">Reference proteome</keyword>
<evidence type="ECO:0000313" key="2">
    <source>
        <dbReference type="EMBL" id="MBS4101110.1"/>
    </source>
</evidence>
<evidence type="ECO:0000256" key="1">
    <source>
        <dbReference type="SAM" id="Phobius"/>
    </source>
</evidence>
<organism evidence="2 3">
    <name type="scientific">Tsukamurella paurometabola</name>
    <name type="common">Corynebacterium paurometabolum</name>
    <dbReference type="NCBI Taxonomy" id="2061"/>
    <lineage>
        <taxon>Bacteria</taxon>
        <taxon>Bacillati</taxon>
        <taxon>Actinomycetota</taxon>
        <taxon>Actinomycetes</taxon>
        <taxon>Mycobacteriales</taxon>
        <taxon>Tsukamurellaceae</taxon>
        <taxon>Tsukamurella</taxon>
    </lineage>
</organism>